<feature type="domain" description="Polymerase nucleotidyl transferase" evidence="1">
    <location>
        <begin position="17"/>
        <end position="81"/>
    </location>
</feature>
<protein>
    <submittedName>
        <fullName evidence="2">DNA polymerase III subunit beta</fullName>
    </submittedName>
</protein>
<name>A0A1S2LCY9_9BACI</name>
<comment type="caution">
    <text evidence="2">The sequence shown here is derived from an EMBL/GenBank/DDBJ whole genome shotgun (WGS) entry which is preliminary data.</text>
</comment>
<reference evidence="2" key="1">
    <citation type="submission" date="2016-10" db="EMBL/GenBank/DDBJ databases">
        <title>Draft genome sequences of four alkaliphilic bacteria belonging to the Anaerobacillus genus.</title>
        <authorList>
            <person name="Bassil N.M."/>
            <person name="Lloyd J.R."/>
        </authorList>
    </citation>
    <scope>NUCLEOTIDE SEQUENCE [LARGE SCALE GENOMIC DNA]</scope>
    <source>
        <strain evidence="2">NB2006</strain>
    </source>
</reference>
<proteinExistence type="predicted"/>
<organism evidence="2">
    <name type="scientific">Anaerobacillus isosaccharinicus</name>
    <dbReference type="NCBI Taxonomy" id="1532552"/>
    <lineage>
        <taxon>Bacteria</taxon>
        <taxon>Bacillati</taxon>
        <taxon>Bacillota</taxon>
        <taxon>Bacilli</taxon>
        <taxon>Bacillales</taxon>
        <taxon>Bacillaceae</taxon>
        <taxon>Anaerobacillus</taxon>
    </lineage>
</organism>
<accession>A0A1S2LCY9</accession>
<dbReference type="InterPro" id="IPR002934">
    <property type="entry name" value="Polymerase_NTP_transf_dom"/>
</dbReference>
<dbReference type="EMBL" id="LQXD01000147">
    <property type="protein sequence ID" value="OIJ10369.1"/>
    <property type="molecule type" value="Genomic_DNA"/>
</dbReference>
<sequence>MFFDRGDVLMNENVLLEKVTNHLKKKYNSHTMILYGSYSSGDFTEESDLDIVCFSDITVNKNDIEFFEDKQLDVWIYNTKKMDNPEQFLRVNKGQILLNDKGVAEEFLLEIENIFNKGPKKLSNEEKEFLKGWLRKMYLRSNKNDIEGDYRFHWMLKDSLEIYFDLKGLWYLGPKKAISWLNDNDEIAYNLFRNALAKDAKKNNIEQLIDYLNGI</sequence>
<dbReference type="AlphaFoldDB" id="A0A1S2LCY9"/>
<dbReference type="Gene3D" id="3.30.460.10">
    <property type="entry name" value="Beta Polymerase, domain 2"/>
    <property type="match status" value="1"/>
</dbReference>
<evidence type="ECO:0000259" key="1">
    <source>
        <dbReference type="Pfam" id="PF01909"/>
    </source>
</evidence>
<dbReference type="SUPFAM" id="SSF81301">
    <property type="entry name" value="Nucleotidyltransferase"/>
    <property type="match status" value="1"/>
</dbReference>
<dbReference type="GO" id="GO:0016779">
    <property type="term" value="F:nucleotidyltransferase activity"/>
    <property type="evidence" value="ECO:0007669"/>
    <property type="project" value="InterPro"/>
</dbReference>
<dbReference type="InterPro" id="IPR043519">
    <property type="entry name" value="NT_sf"/>
</dbReference>
<dbReference type="Pfam" id="PF01909">
    <property type="entry name" value="NTP_transf_2"/>
    <property type="match status" value="1"/>
</dbReference>
<evidence type="ECO:0000313" key="2">
    <source>
        <dbReference type="EMBL" id="OIJ10369.1"/>
    </source>
</evidence>
<dbReference type="CDD" id="cd05403">
    <property type="entry name" value="NT_KNTase_like"/>
    <property type="match status" value="1"/>
</dbReference>
<gene>
    <name evidence="2" type="ORF">AWH56_16885</name>
</gene>